<keyword evidence="2" id="KW-1185">Reference proteome</keyword>
<sequence length="229" mass="24454">MTTTDTASARQMIERVARGHYRTVYTPSTLAAAARLLADLRATGERHGIAPGDWAGEHGTDQRLAESVLLAQSTAYRHASLADLDDPYGLLREAAERAGLATLSTRSASPGPHPTDLDLRQASLAPHPARLDPRPAQGGGGPASRASVRLARLAQTPPWGWDGTAPLVVSLERFDSLTSPAWKWELFPDVGEPSTQMVQVVAPPPSPATADEVFATARRILTGAIRLYL</sequence>
<dbReference type="RefSeq" id="WP_380840287.1">
    <property type="nucleotide sequence ID" value="NZ_JBHSFP010000006.1"/>
</dbReference>
<gene>
    <name evidence="1" type="ORF">ACFO60_12830</name>
</gene>
<comment type="caution">
    <text evidence="1">The sequence shown here is derived from an EMBL/GenBank/DDBJ whole genome shotgun (WGS) entry which is preliminary data.</text>
</comment>
<dbReference type="EMBL" id="JBHSFP010000006">
    <property type="protein sequence ID" value="MFC4531653.1"/>
    <property type="molecule type" value="Genomic_DNA"/>
</dbReference>
<reference evidence="2" key="1">
    <citation type="journal article" date="2019" name="Int. J. Syst. Evol. Microbiol.">
        <title>The Global Catalogue of Microorganisms (GCM) 10K type strain sequencing project: providing services to taxonomists for standard genome sequencing and annotation.</title>
        <authorList>
            <consortium name="The Broad Institute Genomics Platform"/>
            <consortium name="The Broad Institute Genome Sequencing Center for Infectious Disease"/>
            <person name="Wu L."/>
            <person name="Ma J."/>
        </authorList>
    </citation>
    <scope>NUCLEOTIDE SEQUENCE [LARGE SCALE GENOMIC DNA]</scope>
    <source>
        <strain evidence="2">CGMCC 4.7132</strain>
    </source>
</reference>
<protein>
    <submittedName>
        <fullName evidence="1">Uncharacterized protein</fullName>
    </submittedName>
</protein>
<organism evidence="1 2">
    <name type="scientific">Sphaerisporangium dianthi</name>
    <dbReference type="NCBI Taxonomy" id="1436120"/>
    <lineage>
        <taxon>Bacteria</taxon>
        <taxon>Bacillati</taxon>
        <taxon>Actinomycetota</taxon>
        <taxon>Actinomycetes</taxon>
        <taxon>Streptosporangiales</taxon>
        <taxon>Streptosporangiaceae</taxon>
        <taxon>Sphaerisporangium</taxon>
    </lineage>
</organism>
<proteinExistence type="predicted"/>
<name>A0ABV9CH89_9ACTN</name>
<dbReference type="Proteomes" id="UP001596004">
    <property type="component" value="Unassembled WGS sequence"/>
</dbReference>
<evidence type="ECO:0000313" key="1">
    <source>
        <dbReference type="EMBL" id="MFC4531653.1"/>
    </source>
</evidence>
<evidence type="ECO:0000313" key="2">
    <source>
        <dbReference type="Proteomes" id="UP001596004"/>
    </source>
</evidence>
<accession>A0ABV9CH89</accession>